<comment type="caution">
    <text evidence="1">The sequence shown here is derived from an EMBL/GenBank/DDBJ whole genome shotgun (WGS) entry which is preliminary data.</text>
</comment>
<evidence type="ECO:0000313" key="2">
    <source>
        <dbReference type="Proteomes" id="UP000578531"/>
    </source>
</evidence>
<gene>
    <name evidence="1" type="ORF">HO173_007076</name>
</gene>
<dbReference type="GeneID" id="59288733"/>
<accession>A0A8H6FUC1</accession>
<evidence type="ECO:0000313" key="1">
    <source>
        <dbReference type="EMBL" id="KAF6234856.1"/>
    </source>
</evidence>
<dbReference type="EMBL" id="JACCJC010000028">
    <property type="protein sequence ID" value="KAF6234856.1"/>
    <property type="molecule type" value="Genomic_DNA"/>
</dbReference>
<proteinExistence type="predicted"/>
<name>A0A8H6FUC1_9LECA</name>
<protein>
    <submittedName>
        <fullName evidence="1">Uncharacterized protein</fullName>
    </submittedName>
</protein>
<organism evidence="1 2">
    <name type="scientific">Letharia columbiana</name>
    <dbReference type="NCBI Taxonomy" id="112416"/>
    <lineage>
        <taxon>Eukaryota</taxon>
        <taxon>Fungi</taxon>
        <taxon>Dikarya</taxon>
        <taxon>Ascomycota</taxon>
        <taxon>Pezizomycotina</taxon>
        <taxon>Lecanoromycetes</taxon>
        <taxon>OSLEUM clade</taxon>
        <taxon>Lecanoromycetidae</taxon>
        <taxon>Lecanorales</taxon>
        <taxon>Lecanorineae</taxon>
        <taxon>Parmeliaceae</taxon>
        <taxon>Letharia</taxon>
    </lineage>
</organism>
<keyword evidence="2" id="KW-1185">Reference proteome</keyword>
<dbReference type="Proteomes" id="UP000578531">
    <property type="component" value="Unassembled WGS sequence"/>
</dbReference>
<sequence>MDYAGMEGNEITIAVNVVPLALITNSTKLHDVAKYSNGAPRLSIVSSEEFAWTNFPGRNSPSTYKALNGKRTAKMPDR</sequence>
<dbReference type="RefSeq" id="XP_037164245.1">
    <property type="nucleotide sequence ID" value="XM_037308981.1"/>
</dbReference>
<dbReference type="AlphaFoldDB" id="A0A8H6FUC1"/>
<reference evidence="1 2" key="1">
    <citation type="journal article" date="2020" name="Genomics">
        <title>Complete, high-quality genomes from long-read metagenomic sequencing of two wolf lichen thalli reveals enigmatic genome architecture.</title>
        <authorList>
            <person name="McKenzie S.K."/>
            <person name="Walston R.F."/>
            <person name="Allen J.L."/>
        </authorList>
    </citation>
    <scope>NUCLEOTIDE SEQUENCE [LARGE SCALE GENOMIC DNA]</scope>
    <source>
        <strain evidence="1">WasteWater2</strain>
    </source>
</reference>